<comment type="similarity">
    <text evidence="10">Belongs to the ApbE family.</text>
</comment>
<dbReference type="EC" id="2.7.1.180" evidence="1 10"/>
<comment type="catalytic activity">
    <reaction evidence="9 10">
        <text>L-threonyl-[protein] + FAD = FMN-L-threonyl-[protein] + AMP + H(+)</text>
        <dbReference type="Rhea" id="RHEA:36847"/>
        <dbReference type="Rhea" id="RHEA-COMP:11060"/>
        <dbReference type="Rhea" id="RHEA-COMP:11061"/>
        <dbReference type="ChEBI" id="CHEBI:15378"/>
        <dbReference type="ChEBI" id="CHEBI:30013"/>
        <dbReference type="ChEBI" id="CHEBI:57692"/>
        <dbReference type="ChEBI" id="CHEBI:74257"/>
        <dbReference type="ChEBI" id="CHEBI:456215"/>
        <dbReference type="EC" id="2.7.1.180"/>
    </reaction>
</comment>
<feature type="binding site" evidence="11">
    <location>
        <position position="175"/>
    </location>
    <ligand>
        <name>Mg(2+)</name>
        <dbReference type="ChEBI" id="CHEBI:18420"/>
    </ligand>
</feature>
<keyword evidence="3 10" id="KW-0285">Flavoprotein</keyword>
<sequence>MMLKKKNLMIGVILTATAVLAALLFFSIREEKEDRVDFLMDTFIQQQITGRKAKQTGEKVFQALKAFDDSLSMYNTESEISKINNAAGISYVKVAEQTYNLLKRSQELSTLHNSFDFTIAPITALWHEAKENGVPPTEEQVAQRLALVDYKKVLFNDEEQSVMLAEKGMAIDMGGIAKGYACDVVRSIYQKSDISTALISIGGNVYTYRTPRGKQGYRVGIRNPIGDSADALLSLMSTEQVIATSGAYERFFEYQGISYHHIIDKNTGFPAQSDLLSATIVTADGALADFLSTTYYILGKKAVLETIEQEKATLAKGETPQFAIIAIDKQYNIYVSPSLKDKVELLEDDGGKYRFAV</sequence>
<dbReference type="PANTHER" id="PTHR30040">
    <property type="entry name" value="THIAMINE BIOSYNTHESIS LIPOPROTEIN APBE"/>
    <property type="match status" value="1"/>
</dbReference>
<evidence type="ECO:0000313" key="12">
    <source>
        <dbReference type="EMBL" id="SEM50657.1"/>
    </source>
</evidence>
<dbReference type="InterPro" id="IPR024932">
    <property type="entry name" value="ApbE"/>
</dbReference>
<evidence type="ECO:0000256" key="11">
    <source>
        <dbReference type="PIRSR" id="PIRSR006268-2"/>
    </source>
</evidence>
<feature type="binding site" evidence="11">
    <location>
        <position position="293"/>
    </location>
    <ligand>
        <name>Mg(2+)</name>
        <dbReference type="ChEBI" id="CHEBI:18420"/>
    </ligand>
</feature>
<evidence type="ECO:0000256" key="5">
    <source>
        <dbReference type="ARBA" id="ARBA00022723"/>
    </source>
</evidence>
<keyword evidence="4 10" id="KW-0808">Transferase</keyword>
<reference evidence="12 13" key="1">
    <citation type="submission" date="2016-10" db="EMBL/GenBank/DDBJ databases">
        <authorList>
            <person name="de Groot N.N."/>
        </authorList>
    </citation>
    <scope>NUCLEOTIDE SEQUENCE [LARGE SCALE GENOMIC DNA]</scope>
    <source>
        <strain evidence="12 13">CGMCC 1.5070</strain>
    </source>
</reference>
<dbReference type="STRING" id="474960.SAMN05216180_0306"/>
<dbReference type="PANTHER" id="PTHR30040:SF2">
    <property type="entry name" value="FAD:PROTEIN FMN TRANSFERASE"/>
    <property type="match status" value="1"/>
</dbReference>
<organism evidence="12 13">
    <name type="scientific">Hydrogenoanaerobacterium saccharovorans</name>
    <dbReference type="NCBI Taxonomy" id="474960"/>
    <lineage>
        <taxon>Bacteria</taxon>
        <taxon>Bacillati</taxon>
        <taxon>Bacillota</taxon>
        <taxon>Clostridia</taxon>
        <taxon>Eubacteriales</taxon>
        <taxon>Oscillospiraceae</taxon>
        <taxon>Hydrogenoanaerobacterium</taxon>
    </lineage>
</organism>
<keyword evidence="6 10" id="KW-0274">FAD</keyword>
<evidence type="ECO:0000256" key="6">
    <source>
        <dbReference type="ARBA" id="ARBA00022827"/>
    </source>
</evidence>
<dbReference type="EMBL" id="FOCG01000001">
    <property type="protein sequence ID" value="SEM50657.1"/>
    <property type="molecule type" value="Genomic_DNA"/>
</dbReference>
<dbReference type="SUPFAM" id="SSF143631">
    <property type="entry name" value="ApbE-like"/>
    <property type="match status" value="1"/>
</dbReference>
<dbReference type="OrthoDB" id="9778595at2"/>
<gene>
    <name evidence="12" type="ORF">SAMN05216180_0306</name>
</gene>
<evidence type="ECO:0000313" key="13">
    <source>
        <dbReference type="Proteomes" id="UP000199158"/>
    </source>
</evidence>
<keyword evidence="7 10" id="KW-0460">Magnesium</keyword>
<evidence type="ECO:0000256" key="10">
    <source>
        <dbReference type="PIRNR" id="PIRNR006268"/>
    </source>
</evidence>
<proteinExistence type="inferred from homology"/>
<keyword evidence="13" id="KW-1185">Reference proteome</keyword>
<protein>
    <recommendedName>
        <fullName evidence="2 10">FAD:protein FMN transferase</fullName>
        <ecNumber evidence="1 10">2.7.1.180</ecNumber>
    </recommendedName>
    <alternativeName>
        <fullName evidence="8 10">Flavin transferase</fullName>
    </alternativeName>
</protein>
<dbReference type="AlphaFoldDB" id="A0A1H7YZI0"/>
<comment type="cofactor">
    <cofactor evidence="11">
        <name>Mg(2+)</name>
        <dbReference type="ChEBI" id="CHEBI:18420"/>
    </cofactor>
    <cofactor evidence="11">
        <name>Mn(2+)</name>
        <dbReference type="ChEBI" id="CHEBI:29035"/>
    </cofactor>
    <text evidence="11">Magnesium. Can also use manganese.</text>
</comment>
<accession>A0A1H7YZI0</accession>
<evidence type="ECO:0000256" key="8">
    <source>
        <dbReference type="ARBA" id="ARBA00031306"/>
    </source>
</evidence>
<evidence type="ECO:0000256" key="2">
    <source>
        <dbReference type="ARBA" id="ARBA00016337"/>
    </source>
</evidence>
<keyword evidence="12" id="KW-0449">Lipoprotein</keyword>
<dbReference type="Pfam" id="PF02424">
    <property type="entry name" value="ApbE"/>
    <property type="match status" value="1"/>
</dbReference>
<dbReference type="RefSeq" id="WP_092750953.1">
    <property type="nucleotide sequence ID" value="NZ_FOCG01000001.1"/>
</dbReference>
<dbReference type="GO" id="GO:0046872">
    <property type="term" value="F:metal ion binding"/>
    <property type="evidence" value="ECO:0007669"/>
    <property type="project" value="UniProtKB-UniRule"/>
</dbReference>
<feature type="binding site" evidence="11">
    <location>
        <position position="289"/>
    </location>
    <ligand>
        <name>Mg(2+)</name>
        <dbReference type="ChEBI" id="CHEBI:18420"/>
    </ligand>
</feature>
<name>A0A1H7YZI0_9FIRM</name>
<keyword evidence="5 10" id="KW-0479">Metal-binding</keyword>
<evidence type="ECO:0000256" key="1">
    <source>
        <dbReference type="ARBA" id="ARBA00011955"/>
    </source>
</evidence>
<dbReference type="Gene3D" id="3.10.520.10">
    <property type="entry name" value="ApbE-like domains"/>
    <property type="match status" value="1"/>
</dbReference>
<dbReference type="PIRSF" id="PIRSF006268">
    <property type="entry name" value="ApbE"/>
    <property type="match status" value="1"/>
</dbReference>
<evidence type="ECO:0000256" key="9">
    <source>
        <dbReference type="ARBA" id="ARBA00048540"/>
    </source>
</evidence>
<dbReference type="GO" id="GO:0016740">
    <property type="term" value="F:transferase activity"/>
    <property type="evidence" value="ECO:0007669"/>
    <property type="project" value="UniProtKB-UniRule"/>
</dbReference>
<evidence type="ECO:0000256" key="4">
    <source>
        <dbReference type="ARBA" id="ARBA00022679"/>
    </source>
</evidence>
<evidence type="ECO:0000256" key="3">
    <source>
        <dbReference type="ARBA" id="ARBA00022630"/>
    </source>
</evidence>
<evidence type="ECO:0000256" key="7">
    <source>
        <dbReference type="ARBA" id="ARBA00022842"/>
    </source>
</evidence>
<dbReference type="Proteomes" id="UP000199158">
    <property type="component" value="Unassembled WGS sequence"/>
</dbReference>
<dbReference type="InterPro" id="IPR003374">
    <property type="entry name" value="ApbE-like_sf"/>
</dbReference>